<sequence>MDDQNMTEGQRRRRADLVNAFSRRAWQPSERPNVVPRLLAGGAALVVVAGGAVAVGALTSQSHKHRTSAAADTVPPGAGRQSPSGVPIPAPPTQTPIPTPTASPTKSGGPKASKSAKHSAPAKHSASSAPALRHAEVRAASNEAPLGGGPPWTTLVLHAPYTLQPGKSVRTNRIALTMETGGDLVLRDKSNNVIWSTGTNRPGAHAILQTDGNLVIYSSGNRAVWGAGCWGHDNPRMVLQADANLVIQDKSGKPIWATDTWR</sequence>
<gene>
    <name evidence="4" type="ORF">Airi01_083050</name>
</gene>
<evidence type="ECO:0000313" key="4">
    <source>
        <dbReference type="EMBL" id="GLY80038.1"/>
    </source>
</evidence>
<reference evidence="4" key="1">
    <citation type="submission" date="2023-03" db="EMBL/GenBank/DDBJ databases">
        <title>Actinoallomurus iriomotensis NBRC 103681.</title>
        <authorList>
            <person name="Ichikawa N."/>
            <person name="Sato H."/>
            <person name="Tonouchi N."/>
        </authorList>
    </citation>
    <scope>NUCLEOTIDE SEQUENCE</scope>
    <source>
        <strain evidence="4">NBRC 103681</strain>
    </source>
</reference>
<keyword evidence="2" id="KW-0812">Transmembrane</keyword>
<dbReference type="PROSITE" id="PS50927">
    <property type="entry name" value="BULB_LECTIN"/>
    <property type="match status" value="1"/>
</dbReference>
<dbReference type="InterPro" id="IPR036426">
    <property type="entry name" value="Bulb-type_lectin_dom_sf"/>
</dbReference>
<dbReference type="SUPFAM" id="SSF51110">
    <property type="entry name" value="alpha-D-mannose-specific plant lectins"/>
    <property type="match status" value="1"/>
</dbReference>
<protein>
    <recommendedName>
        <fullName evidence="3">Bulb-type lectin domain-containing protein</fullName>
    </recommendedName>
</protein>
<feature type="compositionally biased region" description="Low complexity" evidence="1">
    <location>
        <begin position="102"/>
        <end position="113"/>
    </location>
</feature>
<feature type="domain" description="Bulb-type lectin" evidence="3">
    <location>
        <begin position="154"/>
        <end position="260"/>
    </location>
</feature>
<dbReference type="EMBL" id="BSTJ01000013">
    <property type="protein sequence ID" value="GLY80038.1"/>
    <property type="molecule type" value="Genomic_DNA"/>
</dbReference>
<dbReference type="Proteomes" id="UP001165135">
    <property type="component" value="Unassembled WGS sequence"/>
</dbReference>
<name>A0A9W6RQS0_9ACTN</name>
<evidence type="ECO:0000256" key="2">
    <source>
        <dbReference type="SAM" id="Phobius"/>
    </source>
</evidence>
<dbReference type="AlphaFoldDB" id="A0A9W6RQS0"/>
<keyword evidence="2" id="KW-0472">Membrane</keyword>
<dbReference type="InterPro" id="IPR001480">
    <property type="entry name" value="Bulb-type_lectin_dom"/>
</dbReference>
<feature type="compositionally biased region" description="Pro residues" evidence="1">
    <location>
        <begin position="86"/>
        <end position="101"/>
    </location>
</feature>
<feature type="compositionally biased region" description="Low complexity" evidence="1">
    <location>
        <begin position="122"/>
        <end position="131"/>
    </location>
</feature>
<dbReference type="CDD" id="cd00028">
    <property type="entry name" value="B_lectin"/>
    <property type="match status" value="1"/>
</dbReference>
<proteinExistence type="predicted"/>
<accession>A0A9W6RQS0</accession>
<organism evidence="4 5">
    <name type="scientific">Actinoallomurus iriomotensis</name>
    <dbReference type="NCBI Taxonomy" id="478107"/>
    <lineage>
        <taxon>Bacteria</taxon>
        <taxon>Bacillati</taxon>
        <taxon>Actinomycetota</taxon>
        <taxon>Actinomycetes</taxon>
        <taxon>Streptosporangiales</taxon>
        <taxon>Thermomonosporaceae</taxon>
        <taxon>Actinoallomurus</taxon>
    </lineage>
</organism>
<evidence type="ECO:0000259" key="3">
    <source>
        <dbReference type="PROSITE" id="PS50927"/>
    </source>
</evidence>
<comment type="caution">
    <text evidence="4">The sequence shown here is derived from an EMBL/GenBank/DDBJ whole genome shotgun (WGS) entry which is preliminary data.</text>
</comment>
<evidence type="ECO:0000256" key="1">
    <source>
        <dbReference type="SAM" id="MobiDB-lite"/>
    </source>
</evidence>
<evidence type="ECO:0000313" key="5">
    <source>
        <dbReference type="Proteomes" id="UP001165135"/>
    </source>
</evidence>
<feature type="transmembrane region" description="Helical" evidence="2">
    <location>
        <begin position="38"/>
        <end position="58"/>
    </location>
</feature>
<dbReference type="Gene3D" id="2.90.10.10">
    <property type="entry name" value="Bulb-type lectin domain"/>
    <property type="match status" value="2"/>
</dbReference>
<dbReference type="SMART" id="SM00108">
    <property type="entry name" value="B_lectin"/>
    <property type="match status" value="1"/>
</dbReference>
<keyword evidence="2" id="KW-1133">Transmembrane helix</keyword>
<feature type="region of interest" description="Disordered" evidence="1">
    <location>
        <begin position="60"/>
        <end position="132"/>
    </location>
</feature>
<dbReference type="RefSeq" id="WP_285632436.1">
    <property type="nucleotide sequence ID" value="NZ_BSTJ01000013.1"/>
</dbReference>